<dbReference type="eggNOG" id="KOG0864">
    <property type="taxonomic scope" value="Eukaryota"/>
</dbReference>
<protein>
    <recommendedName>
        <fullName evidence="2">RanBD1 domain-containing protein</fullName>
    </recommendedName>
</protein>
<dbReference type="InterPro" id="IPR000156">
    <property type="entry name" value="Ran_bind_dom"/>
</dbReference>
<dbReference type="InParanoid" id="G7DVY5"/>
<keyword evidence="4" id="KW-1185">Reference proteome</keyword>
<dbReference type="Pfam" id="PF00638">
    <property type="entry name" value="Ran_BP1"/>
    <property type="match status" value="1"/>
</dbReference>
<feature type="compositionally biased region" description="Basic and acidic residues" evidence="1">
    <location>
        <begin position="219"/>
        <end position="233"/>
    </location>
</feature>
<feature type="domain" description="RanBD1" evidence="2">
    <location>
        <begin position="22"/>
        <end position="158"/>
    </location>
</feature>
<dbReference type="Proteomes" id="UP000009131">
    <property type="component" value="Unassembled WGS sequence"/>
</dbReference>
<dbReference type="FunFam" id="2.30.29.30:FF:000018">
    <property type="entry name" value="E3 SUMO-protein ligase RanBP2"/>
    <property type="match status" value="1"/>
</dbReference>
<reference evidence="3 4" key="2">
    <citation type="journal article" date="2012" name="Open Biol.">
        <title>Characteristics of nucleosomes and linker DNA regions on the genome of the basidiomycete Mixia osmundae revealed by mono- and dinucleosome mapping.</title>
        <authorList>
            <person name="Nishida H."/>
            <person name="Kondo S."/>
            <person name="Matsumoto T."/>
            <person name="Suzuki Y."/>
            <person name="Yoshikawa H."/>
            <person name="Taylor T.D."/>
            <person name="Sugiyama J."/>
        </authorList>
    </citation>
    <scope>NUCLEOTIDE SEQUENCE [LARGE SCALE GENOMIC DNA]</scope>
    <source>
        <strain evidence="4">CBS 9802 / IAM 14324 / JCM 22182 / KY 12970</strain>
    </source>
</reference>
<comment type="caution">
    <text evidence="3">The sequence shown here is derived from an EMBL/GenBank/DDBJ whole genome shotgun (WGS) entry which is preliminary data.</text>
</comment>
<evidence type="ECO:0000313" key="4">
    <source>
        <dbReference type="Proteomes" id="UP000009131"/>
    </source>
</evidence>
<dbReference type="InterPro" id="IPR045255">
    <property type="entry name" value="RanBP1-like"/>
</dbReference>
<name>G7DVY5_MIXOS</name>
<dbReference type="RefSeq" id="XP_014567761.1">
    <property type="nucleotide sequence ID" value="XM_014712275.1"/>
</dbReference>
<dbReference type="FunCoup" id="G7DVY5">
    <property type="interactions" value="584"/>
</dbReference>
<dbReference type="GO" id="GO:0005643">
    <property type="term" value="C:nuclear pore"/>
    <property type="evidence" value="ECO:0007669"/>
    <property type="project" value="TreeGrafter"/>
</dbReference>
<evidence type="ECO:0000259" key="2">
    <source>
        <dbReference type="PROSITE" id="PS50196"/>
    </source>
</evidence>
<dbReference type="GO" id="GO:0005096">
    <property type="term" value="F:GTPase activator activity"/>
    <property type="evidence" value="ECO:0007669"/>
    <property type="project" value="TreeGrafter"/>
</dbReference>
<dbReference type="InterPro" id="IPR011993">
    <property type="entry name" value="PH-like_dom_sf"/>
</dbReference>
<dbReference type="OrthoDB" id="2357150at2759"/>
<proteinExistence type="predicted"/>
<dbReference type="CDD" id="cd13179">
    <property type="entry name" value="RanBD_RanBP1"/>
    <property type="match status" value="1"/>
</dbReference>
<dbReference type="AlphaFoldDB" id="G7DVY5"/>
<dbReference type="InterPro" id="IPR045256">
    <property type="entry name" value="RanBP1_RanBD"/>
</dbReference>
<dbReference type="SMART" id="SM00160">
    <property type="entry name" value="RanBD"/>
    <property type="match status" value="1"/>
</dbReference>
<dbReference type="PROSITE" id="PS50196">
    <property type="entry name" value="RANBD1"/>
    <property type="match status" value="1"/>
</dbReference>
<dbReference type="PANTHER" id="PTHR23138:SF87">
    <property type="entry name" value="E3 SUMO-PROTEIN LIGASE RANBP2"/>
    <property type="match status" value="1"/>
</dbReference>
<accession>G7DVY5</accession>
<dbReference type="Gene3D" id="2.30.29.30">
    <property type="entry name" value="Pleckstrin-homology domain (PH domain)/Phosphotyrosine-binding domain (PTB)"/>
    <property type="match status" value="1"/>
</dbReference>
<gene>
    <name evidence="3" type="primary">Mo01399</name>
    <name evidence="3" type="ORF">E5Q_01399</name>
</gene>
<feature type="region of interest" description="Disordered" evidence="1">
    <location>
        <begin position="1"/>
        <end position="27"/>
    </location>
</feature>
<dbReference type="EMBL" id="BABT02000046">
    <property type="protein sequence ID" value="GAA94745.1"/>
    <property type="molecule type" value="Genomic_DNA"/>
</dbReference>
<dbReference type="PANTHER" id="PTHR23138">
    <property type="entry name" value="RAN BINDING PROTEIN"/>
    <property type="match status" value="1"/>
</dbReference>
<dbReference type="HOGENOM" id="CLU_067861_1_1_1"/>
<dbReference type="GO" id="GO:0006913">
    <property type="term" value="P:nucleocytoplasmic transport"/>
    <property type="evidence" value="ECO:0007669"/>
    <property type="project" value="InterPro"/>
</dbReference>
<dbReference type="STRING" id="764103.G7DVY5"/>
<reference evidence="3 4" key="1">
    <citation type="journal article" date="2011" name="J. Gen. Appl. Microbiol.">
        <title>Draft genome sequencing of the enigmatic basidiomycete Mixia osmundae.</title>
        <authorList>
            <person name="Nishida H."/>
            <person name="Nagatsuka Y."/>
            <person name="Sugiyama J."/>
        </authorList>
    </citation>
    <scope>NUCLEOTIDE SEQUENCE [LARGE SCALE GENOMIC DNA]</scope>
    <source>
        <strain evidence="4">CBS 9802 / IAM 14324 / JCM 22182 / KY 12970</strain>
    </source>
</reference>
<sequence length="244" mass="26641">MADANENNAAAGGSEEQEHDPHFEPVIKLTDEVKTSTGEEDEDVLFKMRAKLFRFDNGEWKERGTGDMRLLQHKQIKKVRVVMRRDKTLKVCANHYVTSDMTLTPNVGSDRSWVWTATEADEETGEAKHELLAVRFGTSENANLFKTAFQKAQKINAGEETEAAATTDDVARTAEVPQTDATASAIAAEIIDSKKTAEEVEPTTDKTADATEGQLAETQEIKDDAKAAGKSDEAVAEAVEAGHS</sequence>
<dbReference type="GO" id="GO:0005737">
    <property type="term" value="C:cytoplasm"/>
    <property type="evidence" value="ECO:0007669"/>
    <property type="project" value="TreeGrafter"/>
</dbReference>
<evidence type="ECO:0000256" key="1">
    <source>
        <dbReference type="SAM" id="MobiDB-lite"/>
    </source>
</evidence>
<feature type="region of interest" description="Disordered" evidence="1">
    <location>
        <begin position="193"/>
        <end position="244"/>
    </location>
</feature>
<organism evidence="3 4">
    <name type="scientific">Mixia osmundae (strain CBS 9802 / IAM 14324 / JCM 22182 / KY 12970)</name>
    <dbReference type="NCBI Taxonomy" id="764103"/>
    <lineage>
        <taxon>Eukaryota</taxon>
        <taxon>Fungi</taxon>
        <taxon>Dikarya</taxon>
        <taxon>Basidiomycota</taxon>
        <taxon>Pucciniomycotina</taxon>
        <taxon>Mixiomycetes</taxon>
        <taxon>Mixiales</taxon>
        <taxon>Mixiaceae</taxon>
        <taxon>Mixia</taxon>
    </lineage>
</organism>
<feature type="compositionally biased region" description="Basic and acidic residues" evidence="1">
    <location>
        <begin position="193"/>
        <end position="209"/>
    </location>
</feature>
<dbReference type="SUPFAM" id="SSF50729">
    <property type="entry name" value="PH domain-like"/>
    <property type="match status" value="1"/>
</dbReference>
<evidence type="ECO:0000313" key="3">
    <source>
        <dbReference type="EMBL" id="GAA94745.1"/>
    </source>
</evidence>
<feature type="compositionally biased region" description="Low complexity" evidence="1">
    <location>
        <begin position="1"/>
        <end position="11"/>
    </location>
</feature>